<dbReference type="InterPro" id="IPR015421">
    <property type="entry name" value="PyrdxlP-dep_Trfase_major"/>
</dbReference>
<keyword evidence="4 8" id="KW-0808">Transferase</keyword>
<dbReference type="GO" id="GO:0030170">
    <property type="term" value="F:pyridoxal phosphate binding"/>
    <property type="evidence" value="ECO:0007669"/>
    <property type="project" value="InterPro"/>
</dbReference>
<dbReference type="GO" id="GO:0006534">
    <property type="term" value="P:cysteine metabolic process"/>
    <property type="evidence" value="ECO:0007669"/>
    <property type="project" value="InterPro"/>
</dbReference>
<dbReference type="SUPFAM" id="SSF53383">
    <property type="entry name" value="PLP-dependent transferases"/>
    <property type="match status" value="1"/>
</dbReference>
<dbReference type="InterPro" id="IPR015422">
    <property type="entry name" value="PyrdxlP-dep_Trfase_small"/>
</dbReference>
<evidence type="ECO:0000313" key="8">
    <source>
        <dbReference type="EMBL" id="SNV34177.1"/>
    </source>
</evidence>
<dbReference type="EMBL" id="LT906441">
    <property type="protein sequence ID" value="SNV34177.1"/>
    <property type="molecule type" value="Genomic_DNA"/>
</dbReference>
<evidence type="ECO:0000256" key="5">
    <source>
        <dbReference type="ARBA" id="ARBA00022898"/>
    </source>
</evidence>
<evidence type="ECO:0000313" key="9">
    <source>
        <dbReference type="Proteomes" id="UP000215332"/>
    </source>
</evidence>
<sequence>MAGNVDATASLSEADVAAIRADFPILGREVGGHPLTYLDSANTSQKPQVVIDAIAEHYGQHNANVARAMHRLGLEATQAFEGGRERIAQFLGASRPEEVVALSNASEALNLAANTLGTRLGPRDEVVITIMEHHSNLVPWQLVCERTGAKLRWFDITDDGQLDLDKAEREGLINEHTKVVSLALASNVLGTINPVQRIAQWAHQVGAVVVVDASQAVPQMPVDVTELGADLLAFTGHKMLGPTGIGILWGRYDLLNDLPPFLGGGEMIEVVRMTGSTYAKPPHRFEAGTPPIAQLTALAVAADYLDEVGMAAIVQREHRLAALMLEGLGSVPGVHILGPTDATARTGTVSFTVDGVHPHDAMSIMDGRGVAVRGGHHCARPLHERLGIQSSLRASSYLYTTEAEIDRLVESVDHARNFFVGGTRS</sequence>
<comment type="cofactor">
    <cofactor evidence="1">
        <name>pyridoxal 5'-phosphate</name>
        <dbReference type="ChEBI" id="CHEBI:597326"/>
    </cofactor>
</comment>
<dbReference type="Gene3D" id="3.40.640.10">
    <property type="entry name" value="Type I PLP-dependent aspartate aminotransferase-like (Major domain)"/>
    <property type="match status" value="1"/>
</dbReference>
<comment type="similarity">
    <text evidence="2">Belongs to the class-V pyridoxal-phosphate-dependent aminotransferase family. Csd subfamily.</text>
</comment>
<dbReference type="CDD" id="cd06453">
    <property type="entry name" value="SufS_like"/>
    <property type="match status" value="1"/>
</dbReference>
<dbReference type="GO" id="GO:0031071">
    <property type="term" value="F:cysteine desulfurase activity"/>
    <property type="evidence" value="ECO:0007669"/>
    <property type="project" value="UniProtKB-EC"/>
</dbReference>
<dbReference type="RefSeq" id="WP_065860723.1">
    <property type="nucleotide sequence ID" value="NZ_LT906441.1"/>
</dbReference>
<evidence type="ECO:0000256" key="3">
    <source>
        <dbReference type="ARBA" id="ARBA00012239"/>
    </source>
</evidence>
<feature type="domain" description="Aminotransferase class V" evidence="7">
    <location>
        <begin position="36"/>
        <end position="408"/>
    </location>
</feature>
<dbReference type="InterPro" id="IPR010970">
    <property type="entry name" value="Cys_dSase_SufS"/>
</dbReference>
<reference evidence="8 9" key="1">
    <citation type="submission" date="2017-06" db="EMBL/GenBank/DDBJ databases">
        <authorList>
            <consortium name="Pathogen Informatics"/>
        </authorList>
    </citation>
    <scope>NUCLEOTIDE SEQUENCE [LARGE SCALE GENOMIC DNA]</scope>
    <source>
        <strain evidence="8 9">NCTC11865</strain>
    </source>
</reference>
<name>A0A239WI73_9ACTN</name>
<accession>A0A239WI73</accession>
<evidence type="ECO:0000259" key="7">
    <source>
        <dbReference type="Pfam" id="PF00266"/>
    </source>
</evidence>
<organism evidence="8 9">
    <name type="scientific">Cutibacterium granulosum</name>
    <dbReference type="NCBI Taxonomy" id="33011"/>
    <lineage>
        <taxon>Bacteria</taxon>
        <taxon>Bacillati</taxon>
        <taxon>Actinomycetota</taxon>
        <taxon>Actinomycetes</taxon>
        <taxon>Propionibacteriales</taxon>
        <taxon>Propionibacteriaceae</taxon>
        <taxon>Cutibacterium</taxon>
    </lineage>
</organism>
<dbReference type="Pfam" id="PF00266">
    <property type="entry name" value="Aminotran_5"/>
    <property type="match status" value="1"/>
</dbReference>
<proteinExistence type="inferred from homology"/>
<dbReference type="PANTHER" id="PTHR43586:SF8">
    <property type="entry name" value="CYSTEINE DESULFURASE 1, CHLOROPLASTIC"/>
    <property type="match status" value="1"/>
</dbReference>
<gene>
    <name evidence="8" type="primary">csd</name>
    <name evidence="8" type="ORF">SAMEA4412665_01075</name>
</gene>
<dbReference type="InterPro" id="IPR015424">
    <property type="entry name" value="PyrdxlP-dep_Trfase"/>
</dbReference>
<evidence type="ECO:0000256" key="6">
    <source>
        <dbReference type="ARBA" id="ARBA00050776"/>
    </source>
</evidence>
<evidence type="ECO:0000256" key="4">
    <source>
        <dbReference type="ARBA" id="ARBA00022679"/>
    </source>
</evidence>
<dbReference type="NCBIfam" id="TIGR01979">
    <property type="entry name" value="sufS"/>
    <property type="match status" value="1"/>
</dbReference>
<dbReference type="Proteomes" id="UP000215332">
    <property type="component" value="Chromosome 1"/>
</dbReference>
<protein>
    <recommendedName>
        <fullName evidence="3">cysteine desulfurase</fullName>
        <ecNumber evidence="3">2.8.1.7</ecNumber>
    </recommendedName>
</protein>
<keyword evidence="5" id="KW-0663">Pyridoxal phosphate</keyword>
<dbReference type="KEGG" id="cgrn:4412665_01075"/>
<comment type="catalytic activity">
    <reaction evidence="6">
        <text>(sulfur carrier)-H + L-cysteine = (sulfur carrier)-SH + L-alanine</text>
        <dbReference type="Rhea" id="RHEA:43892"/>
        <dbReference type="Rhea" id="RHEA-COMP:14737"/>
        <dbReference type="Rhea" id="RHEA-COMP:14739"/>
        <dbReference type="ChEBI" id="CHEBI:29917"/>
        <dbReference type="ChEBI" id="CHEBI:35235"/>
        <dbReference type="ChEBI" id="CHEBI:57972"/>
        <dbReference type="ChEBI" id="CHEBI:64428"/>
        <dbReference type="EC" id="2.8.1.7"/>
    </reaction>
</comment>
<dbReference type="PANTHER" id="PTHR43586">
    <property type="entry name" value="CYSTEINE DESULFURASE"/>
    <property type="match status" value="1"/>
</dbReference>
<dbReference type="InterPro" id="IPR000192">
    <property type="entry name" value="Aminotrans_V_dom"/>
</dbReference>
<dbReference type="AlphaFoldDB" id="A0A239WI73"/>
<dbReference type="eggNOG" id="COG0520">
    <property type="taxonomic scope" value="Bacteria"/>
</dbReference>
<evidence type="ECO:0000256" key="1">
    <source>
        <dbReference type="ARBA" id="ARBA00001933"/>
    </source>
</evidence>
<dbReference type="Gene3D" id="3.90.1150.10">
    <property type="entry name" value="Aspartate Aminotransferase, domain 1"/>
    <property type="match status" value="1"/>
</dbReference>
<evidence type="ECO:0000256" key="2">
    <source>
        <dbReference type="ARBA" id="ARBA00010447"/>
    </source>
</evidence>
<dbReference type="EC" id="2.8.1.7" evidence="3"/>